<organism evidence="1 2">
    <name type="scientific">Neomicrococcus aestuarii</name>
    <dbReference type="NCBI Taxonomy" id="556325"/>
    <lineage>
        <taxon>Bacteria</taxon>
        <taxon>Bacillati</taxon>
        <taxon>Actinomycetota</taxon>
        <taxon>Actinomycetes</taxon>
        <taxon>Micrococcales</taxon>
        <taxon>Micrococcaceae</taxon>
        <taxon>Neomicrococcus</taxon>
    </lineage>
</organism>
<comment type="caution">
    <text evidence="1">The sequence shown here is derived from an EMBL/GenBank/DDBJ whole genome shotgun (WGS) entry which is preliminary data.</text>
</comment>
<accession>A0A7W8WYS3</accession>
<dbReference type="Proteomes" id="UP000580797">
    <property type="component" value="Unassembled WGS sequence"/>
</dbReference>
<dbReference type="EMBL" id="JACHDR010000001">
    <property type="protein sequence ID" value="MBB5511492.1"/>
    <property type="molecule type" value="Genomic_DNA"/>
</dbReference>
<dbReference type="AlphaFoldDB" id="A0A7W8WYS3"/>
<sequence>MIRVSEIRHSFNSAAFVANTKIPAGILPAVSPLNITVMCGIDGAANRMEL</sequence>
<name>A0A7W8WYS3_9MICC</name>
<evidence type="ECO:0000313" key="2">
    <source>
        <dbReference type="Proteomes" id="UP000580797"/>
    </source>
</evidence>
<evidence type="ECO:0000313" key="1">
    <source>
        <dbReference type="EMBL" id="MBB5511492.1"/>
    </source>
</evidence>
<reference evidence="1 2" key="1">
    <citation type="submission" date="2020-08" db="EMBL/GenBank/DDBJ databases">
        <title>Sequencing the genomes of 1000 actinobacteria strains.</title>
        <authorList>
            <person name="Klenk H.-P."/>
        </authorList>
    </citation>
    <scope>NUCLEOTIDE SEQUENCE [LARGE SCALE GENOMIC DNA]</scope>
    <source>
        <strain evidence="1 2">DSM 105783</strain>
    </source>
</reference>
<proteinExistence type="predicted"/>
<gene>
    <name evidence="1" type="ORF">HD598_000179</name>
</gene>
<protein>
    <submittedName>
        <fullName evidence="1">Uncharacterized protein</fullName>
    </submittedName>
</protein>